<protein>
    <recommendedName>
        <fullName evidence="7">DUF3817 domain-containing protein</fullName>
    </recommendedName>
</protein>
<sequence length="104" mass="11858">MKDLYKSTLGRLRIVGFVEGLSYLVLLFIAMPIKYIGGIQEPVRMTGMAHGLLFVLYVLLVIQSTIQYNWTIKKAFIAFLASLIPFGTFYADMKLFRENEEAEA</sequence>
<keyword evidence="3 6" id="KW-0812">Transmembrane</keyword>
<dbReference type="PANTHER" id="PTHR40077">
    <property type="entry name" value="MEMBRANE PROTEIN-RELATED"/>
    <property type="match status" value="1"/>
</dbReference>
<evidence type="ECO:0000256" key="6">
    <source>
        <dbReference type="SAM" id="Phobius"/>
    </source>
</evidence>
<evidence type="ECO:0000259" key="7">
    <source>
        <dbReference type="Pfam" id="PF12823"/>
    </source>
</evidence>
<comment type="caution">
    <text evidence="8">The sequence shown here is derived from an EMBL/GenBank/DDBJ whole genome shotgun (WGS) entry which is preliminary data.</text>
</comment>
<evidence type="ECO:0000256" key="4">
    <source>
        <dbReference type="ARBA" id="ARBA00022989"/>
    </source>
</evidence>
<evidence type="ECO:0000313" key="8">
    <source>
        <dbReference type="EMBL" id="GAL85479.1"/>
    </source>
</evidence>
<dbReference type="Pfam" id="PF12823">
    <property type="entry name" value="DUF3817"/>
    <property type="match status" value="1"/>
</dbReference>
<feature type="transmembrane region" description="Helical" evidence="6">
    <location>
        <begin position="12"/>
        <end position="33"/>
    </location>
</feature>
<organism evidence="8 9">
    <name type="scientific">Sporocytophaga myxococcoides</name>
    <dbReference type="NCBI Taxonomy" id="153721"/>
    <lineage>
        <taxon>Bacteria</taxon>
        <taxon>Pseudomonadati</taxon>
        <taxon>Bacteroidota</taxon>
        <taxon>Cytophagia</taxon>
        <taxon>Cytophagales</taxon>
        <taxon>Cytophagaceae</taxon>
        <taxon>Sporocytophaga</taxon>
    </lineage>
</organism>
<dbReference type="InterPro" id="IPR023845">
    <property type="entry name" value="DUF3817_TM"/>
</dbReference>
<dbReference type="EMBL" id="BBLT01000005">
    <property type="protein sequence ID" value="GAL85479.1"/>
    <property type="molecule type" value="Genomic_DNA"/>
</dbReference>
<comment type="subcellular location">
    <subcellularLocation>
        <location evidence="1">Cell membrane</location>
        <topology evidence="1">Multi-pass membrane protein</topology>
    </subcellularLocation>
</comment>
<keyword evidence="4 6" id="KW-1133">Transmembrane helix</keyword>
<dbReference type="RefSeq" id="WP_045464202.1">
    <property type="nucleotide sequence ID" value="NZ_BBLT01000005.1"/>
</dbReference>
<feature type="transmembrane region" description="Helical" evidence="6">
    <location>
        <begin position="45"/>
        <end position="62"/>
    </location>
</feature>
<proteinExistence type="predicted"/>
<dbReference type="AlphaFoldDB" id="A0A098LG93"/>
<keyword evidence="5 6" id="KW-0472">Membrane</keyword>
<keyword evidence="9" id="KW-1185">Reference proteome</keyword>
<feature type="transmembrane region" description="Helical" evidence="6">
    <location>
        <begin position="74"/>
        <end position="91"/>
    </location>
</feature>
<dbReference type="NCBIfam" id="TIGR03954">
    <property type="entry name" value="integ_memb_HG"/>
    <property type="match status" value="1"/>
</dbReference>
<dbReference type="GO" id="GO:0005886">
    <property type="term" value="C:plasma membrane"/>
    <property type="evidence" value="ECO:0007669"/>
    <property type="project" value="UniProtKB-SubCell"/>
</dbReference>
<keyword evidence="2" id="KW-1003">Cell membrane</keyword>
<dbReference type="STRING" id="153721.MYP_2708"/>
<dbReference type="OrthoDB" id="1121311at2"/>
<evidence type="ECO:0000256" key="2">
    <source>
        <dbReference type="ARBA" id="ARBA00022475"/>
    </source>
</evidence>
<dbReference type="Proteomes" id="UP000030185">
    <property type="component" value="Unassembled WGS sequence"/>
</dbReference>
<evidence type="ECO:0000256" key="5">
    <source>
        <dbReference type="ARBA" id="ARBA00023136"/>
    </source>
</evidence>
<evidence type="ECO:0000256" key="3">
    <source>
        <dbReference type="ARBA" id="ARBA00022692"/>
    </source>
</evidence>
<name>A0A098LG93_9BACT</name>
<feature type="domain" description="DUF3817" evidence="7">
    <location>
        <begin position="10"/>
        <end position="95"/>
    </location>
</feature>
<reference evidence="8 9" key="1">
    <citation type="submission" date="2014-09" db="EMBL/GenBank/DDBJ databases">
        <title>Sporocytophaga myxococcoides PG-01 genome sequencing.</title>
        <authorList>
            <person name="Liu L."/>
            <person name="Gao P.J."/>
            <person name="Chen G.J."/>
            <person name="Wang L.S."/>
        </authorList>
    </citation>
    <scope>NUCLEOTIDE SEQUENCE [LARGE SCALE GENOMIC DNA]</scope>
    <source>
        <strain evidence="8 9">PG-01</strain>
    </source>
</reference>
<evidence type="ECO:0000313" key="9">
    <source>
        <dbReference type="Proteomes" id="UP000030185"/>
    </source>
</evidence>
<accession>A0A098LG93</accession>
<dbReference type="eggNOG" id="COG2814">
    <property type="taxonomic scope" value="Bacteria"/>
</dbReference>
<evidence type="ECO:0000256" key="1">
    <source>
        <dbReference type="ARBA" id="ARBA00004651"/>
    </source>
</evidence>
<gene>
    <name evidence="8" type="ORF">MYP_2708</name>
</gene>
<dbReference type="PANTHER" id="PTHR40077:SF1">
    <property type="entry name" value="MEMBRANE PROTEIN"/>
    <property type="match status" value="1"/>
</dbReference>